<dbReference type="EMBL" id="JH717845">
    <property type="protein sequence ID" value="EWY86872.1"/>
    <property type="molecule type" value="Genomic_DNA"/>
</dbReference>
<protein>
    <submittedName>
        <fullName evidence="1">Uncharacterized protein</fullName>
    </submittedName>
</protein>
<sequence length="130" mass="14933">MLMTFLRMVNMSGAVGIPDSPRRITFLCQFIEASGQTIGLVVRHPRIARRAQWRGSCHDDTNWVIVRTTRTHPTGHSMHWGMMYDYRPSLFALYPRDTVLSYLAIYPPKSPQPNSKTSPCSFIAYFSVYC</sequence>
<gene>
    <name evidence="1" type="ORF">FOYG_11231</name>
</gene>
<name>W9HX16_FUSOX</name>
<reference evidence="1" key="2">
    <citation type="submission" date="2012-06" db="EMBL/GenBank/DDBJ databases">
        <title>Annotation of the Genome Sequence of Fusarium oxysporum NRRL32931.</title>
        <authorList>
            <consortium name="The Broad Institute Genomics Platform"/>
            <person name="Ma L.-J."/>
            <person name="Corby-Kistler H."/>
            <person name="Broz K."/>
            <person name="Gale L.R."/>
            <person name="Jonkers W."/>
            <person name="O'Donnell K."/>
            <person name="Ploetz R."/>
            <person name="Steinberg C."/>
            <person name="Schwartz D.C."/>
            <person name="VanEtten H."/>
            <person name="Zhou S."/>
            <person name="Young S.K."/>
            <person name="Zeng Q."/>
            <person name="Gargeya S."/>
            <person name="Fitzgerald M."/>
            <person name="Abouelleil A."/>
            <person name="Alvarado L."/>
            <person name="Chapman S.B."/>
            <person name="Gainer-Dewar J."/>
            <person name="Goldberg J."/>
            <person name="Griggs A."/>
            <person name="Gujja S."/>
            <person name="Hansen M."/>
            <person name="Howarth C."/>
            <person name="Imamovic A."/>
            <person name="Ireland A."/>
            <person name="Larimer J."/>
            <person name="McCowan C."/>
            <person name="Murphy C."/>
            <person name="Pearson M."/>
            <person name="Poon T.W."/>
            <person name="Priest M."/>
            <person name="Roberts A."/>
            <person name="Saif S."/>
            <person name="Shea T."/>
            <person name="Sykes S."/>
            <person name="Wortman J."/>
            <person name="Nusbaum C."/>
            <person name="Birren B."/>
        </authorList>
    </citation>
    <scope>NUCLEOTIDE SEQUENCE</scope>
    <source>
        <strain evidence="1">NRRL 32931</strain>
    </source>
</reference>
<dbReference type="Proteomes" id="UP000030753">
    <property type="component" value="Unassembled WGS sequence"/>
</dbReference>
<dbReference type="AlphaFoldDB" id="W9HX16"/>
<reference evidence="1 2" key="1">
    <citation type="submission" date="2011-06" db="EMBL/GenBank/DDBJ databases">
        <title>The Genome Sequence of Fusarium oxysporum FOSC 3-a.</title>
        <authorList>
            <consortium name="The Broad Institute Genome Sequencing Platform"/>
            <person name="Ma L.-J."/>
            <person name="Gale L.R."/>
            <person name="Schwartz D.C."/>
            <person name="Zhou S."/>
            <person name="Corby-Kistler H."/>
            <person name="Young S.K."/>
            <person name="Zeng Q."/>
            <person name="Gargeya S."/>
            <person name="Fitzgerald M."/>
            <person name="Haas B."/>
            <person name="Abouelleil A."/>
            <person name="Alvarado L."/>
            <person name="Arachchi H.M."/>
            <person name="Berlin A."/>
            <person name="Brown A."/>
            <person name="Chapman S.B."/>
            <person name="Chen Z."/>
            <person name="Dunbar C."/>
            <person name="Freedman E."/>
            <person name="Gearin G."/>
            <person name="Gellesch M."/>
            <person name="Goldberg J."/>
            <person name="Griggs A."/>
            <person name="Gujja S."/>
            <person name="Heiman D."/>
            <person name="Howarth C."/>
            <person name="Larson L."/>
            <person name="Lui A."/>
            <person name="MacDonald P.J.P."/>
            <person name="Mehta T."/>
            <person name="Montmayeur A."/>
            <person name="Murphy C."/>
            <person name="Neiman D."/>
            <person name="Pearson M."/>
            <person name="Priest M."/>
            <person name="Roberts A."/>
            <person name="Saif S."/>
            <person name="Shea T."/>
            <person name="Shenoy N."/>
            <person name="Sisk P."/>
            <person name="Stolte C."/>
            <person name="Sykes S."/>
            <person name="Wortman J."/>
            <person name="Nusbaum C."/>
            <person name="Birren B."/>
        </authorList>
    </citation>
    <scope>NUCLEOTIDE SEQUENCE [LARGE SCALE GENOMIC DNA]</scope>
    <source>
        <strain evidence="2">FOSC 3-a</strain>
        <strain evidence="1">NRRL 32931</strain>
    </source>
</reference>
<proteinExistence type="predicted"/>
<evidence type="ECO:0000313" key="2">
    <source>
        <dbReference type="Proteomes" id="UP000030753"/>
    </source>
</evidence>
<organism evidence="1 2">
    <name type="scientific">Fusarium oxysporum NRRL 32931</name>
    <dbReference type="NCBI Taxonomy" id="660029"/>
    <lineage>
        <taxon>Eukaryota</taxon>
        <taxon>Fungi</taxon>
        <taxon>Dikarya</taxon>
        <taxon>Ascomycota</taxon>
        <taxon>Pezizomycotina</taxon>
        <taxon>Sordariomycetes</taxon>
        <taxon>Hypocreomycetidae</taxon>
        <taxon>Hypocreales</taxon>
        <taxon>Nectriaceae</taxon>
        <taxon>Fusarium</taxon>
        <taxon>Fusarium oxysporum species complex</taxon>
    </lineage>
</organism>
<dbReference type="EMBL" id="JH717845">
    <property type="protein sequence ID" value="EWY86873.1"/>
    <property type="molecule type" value="Genomic_DNA"/>
</dbReference>
<accession>W9HX16</accession>
<evidence type="ECO:0000313" key="1">
    <source>
        <dbReference type="EMBL" id="EWY86872.1"/>
    </source>
</evidence>